<dbReference type="SUPFAM" id="SSF46565">
    <property type="entry name" value="Chaperone J-domain"/>
    <property type="match status" value="1"/>
</dbReference>
<dbReference type="GO" id="GO:0005783">
    <property type="term" value="C:endoplasmic reticulum"/>
    <property type="evidence" value="ECO:0007669"/>
    <property type="project" value="UniProtKB-ARBA"/>
</dbReference>
<sequence>MLAAVSISSPRYAGIPAGRRHFPSSRPSAPISSAAISAAAAPPSLYEILGLPASATSAEIKSAYRRIARRSHPDAGAPAEEFIRVHRAYSTLSDADKRADYDRKLMADLVTAGIRRPFPASATFSGHRRRKWETDQCW</sequence>
<reference evidence="2 3" key="1">
    <citation type="journal article" date="2017" name="Nature">
        <title>The Apostasia genome and the evolution of orchids.</title>
        <authorList>
            <person name="Zhang G.Q."/>
            <person name="Liu K.W."/>
            <person name="Li Z."/>
            <person name="Lohaus R."/>
            <person name="Hsiao Y.Y."/>
            <person name="Niu S.C."/>
            <person name="Wang J.Y."/>
            <person name="Lin Y.C."/>
            <person name="Xu Q."/>
            <person name="Chen L.J."/>
            <person name="Yoshida K."/>
            <person name="Fujiwara S."/>
            <person name="Wang Z.W."/>
            <person name="Zhang Y.Q."/>
            <person name="Mitsuda N."/>
            <person name="Wang M."/>
            <person name="Liu G.H."/>
            <person name="Pecoraro L."/>
            <person name="Huang H.X."/>
            <person name="Xiao X.J."/>
            <person name="Lin M."/>
            <person name="Wu X.Y."/>
            <person name="Wu W.L."/>
            <person name="Chen Y.Y."/>
            <person name="Chang S.B."/>
            <person name="Sakamoto S."/>
            <person name="Ohme-Takagi M."/>
            <person name="Yagi M."/>
            <person name="Zeng S.J."/>
            <person name="Shen C.Y."/>
            <person name="Yeh C.M."/>
            <person name="Luo Y.B."/>
            <person name="Tsai W.C."/>
            <person name="Van de Peer Y."/>
            <person name="Liu Z.J."/>
        </authorList>
    </citation>
    <scope>NUCLEOTIDE SEQUENCE [LARGE SCALE GENOMIC DNA]</scope>
    <source>
        <strain evidence="3">cv. Shenzhen</strain>
        <tissue evidence="2">Stem</tissue>
    </source>
</reference>
<dbReference type="CDD" id="cd06257">
    <property type="entry name" value="DnaJ"/>
    <property type="match status" value="1"/>
</dbReference>
<dbReference type="AlphaFoldDB" id="A0A2I0AYL3"/>
<organism evidence="2 3">
    <name type="scientific">Apostasia shenzhenica</name>
    <dbReference type="NCBI Taxonomy" id="1088818"/>
    <lineage>
        <taxon>Eukaryota</taxon>
        <taxon>Viridiplantae</taxon>
        <taxon>Streptophyta</taxon>
        <taxon>Embryophyta</taxon>
        <taxon>Tracheophyta</taxon>
        <taxon>Spermatophyta</taxon>
        <taxon>Magnoliopsida</taxon>
        <taxon>Liliopsida</taxon>
        <taxon>Asparagales</taxon>
        <taxon>Orchidaceae</taxon>
        <taxon>Apostasioideae</taxon>
        <taxon>Apostasia</taxon>
    </lineage>
</organism>
<dbReference type="InterPro" id="IPR018253">
    <property type="entry name" value="DnaJ_domain_CS"/>
</dbReference>
<dbReference type="InterPro" id="IPR052276">
    <property type="entry name" value="Diphthamide-biosynth_chaperone"/>
</dbReference>
<accession>A0A2I0AYL3</accession>
<evidence type="ECO:0000313" key="2">
    <source>
        <dbReference type="EMBL" id="PKA60625.1"/>
    </source>
</evidence>
<dbReference type="PROSITE" id="PS00636">
    <property type="entry name" value="DNAJ_1"/>
    <property type="match status" value="1"/>
</dbReference>
<dbReference type="SMART" id="SM00271">
    <property type="entry name" value="DnaJ"/>
    <property type="match status" value="1"/>
</dbReference>
<dbReference type="OrthoDB" id="445556at2759"/>
<evidence type="ECO:0000259" key="1">
    <source>
        <dbReference type="PROSITE" id="PS50076"/>
    </source>
</evidence>
<feature type="domain" description="J" evidence="1">
    <location>
        <begin position="44"/>
        <end position="105"/>
    </location>
</feature>
<dbReference type="PANTHER" id="PTHR44240:SF10">
    <property type="entry name" value="J DOMAIN-CONTAINING PROTEIN"/>
    <property type="match status" value="1"/>
</dbReference>
<dbReference type="PANTHER" id="PTHR44240">
    <property type="entry name" value="DNAJ DOMAIN (PROKARYOTIC HEAT SHOCK PROTEIN)-RELATED"/>
    <property type="match status" value="1"/>
</dbReference>
<name>A0A2I0AYL3_9ASPA</name>
<proteinExistence type="predicted"/>
<gene>
    <name evidence="2" type="primary">ATJ11</name>
    <name evidence="2" type="ORF">AXF42_Ash006257</name>
</gene>
<evidence type="ECO:0000313" key="3">
    <source>
        <dbReference type="Proteomes" id="UP000236161"/>
    </source>
</evidence>
<protein>
    <submittedName>
        <fullName evidence="2">Chaperone protein dnaJ 11, chloroplastic</fullName>
    </submittedName>
</protein>
<dbReference type="Pfam" id="PF00226">
    <property type="entry name" value="DnaJ"/>
    <property type="match status" value="1"/>
</dbReference>
<dbReference type="Proteomes" id="UP000236161">
    <property type="component" value="Unassembled WGS sequence"/>
</dbReference>
<keyword evidence="3" id="KW-1185">Reference proteome</keyword>
<dbReference type="STRING" id="1088818.A0A2I0AYL3"/>
<dbReference type="PRINTS" id="PR00625">
    <property type="entry name" value="JDOMAIN"/>
</dbReference>
<dbReference type="InterPro" id="IPR036869">
    <property type="entry name" value="J_dom_sf"/>
</dbReference>
<dbReference type="InterPro" id="IPR001623">
    <property type="entry name" value="DnaJ_domain"/>
</dbReference>
<dbReference type="PROSITE" id="PS50076">
    <property type="entry name" value="DNAJ_2"/>
    <property type="match status" value="1"/>
</dbReference>
<dbReference type="Gene3D" id="1.10.287.110">
    <property type="entry name" value="DnaJ domain"/>
    <property type="match status" value="1"/>
</dbReference>
<dbReference type="EMBL" id="KZ451935">
    <property type="protein sequence ID" value="PKA60625.1"/>
    <property type="molecule type" value="Genomic_DNA"/>
</dbReference>